<dbReference type="AlphaFoldDB" id="A0A1X0MZP7"/>
<dbReference type="EMBL" id="MUIO01000107">
    <property type="protein sequence ID" value="ORC56176.1"/>
    <property type="molecule type" value="Genomic_DNA"/>
</dbReference>
<evidence type="ECO:0000313" key="2">
    <source>
        <dbReference type="Proteomes" id="UP000192815"/>
    </source>
</evidence>
<dbReference type="RefSeq" id="WP_083185731.1">
    <property type="nucleotide sequence ID" value="NZ_CBCRZR010000057.1"/>
</dbReference>
<keyword evidence="2" id="KW-1185">Reference proteome</keyword>
<gene>
    <name evidence="1" type="ORF">BZK31_23775</name>
</gene>
<dbReference type="OrthoDB" id="7065152at2"/>
<protein>
    <submittedName>
        <fullName evidence="1">Uncharacterized protein</fullName>
    </submittedName>
</protein>
<accession>A0A1X0MZP7</accession>
<proteinExistence type="predicted"/>
<comment type="caution">
    <text evidence="1">The sequence shown here is derived from an EMBL/GenBank/DDBJ whole genome shotgun (WGS) entry which is preliminary data.</text>
</comment>
<organism evidence="1 2">
    <name type="scientific">Pseudomonas floridensis</name>
    <dbReference type="NCBI Taxonomy" id="1958950"/>
    <lineage>
        <taxon>Bacteria</taxon>
        <taxon>Pseudomonadati</taxon>
        <taxon>Pseudomonadota</taxon>
        <taxon>Gammaproteobacteria</taxon>
        <taxon>Pseudomonadales</taxon>
        <taxon>Pseudomonadaceae</taxon>
        <taxon>Pseudomonas</taxon>
    </lineage>
</organism>
<evidence type="ECO:0000313" key="1">
    <source>
        <dbReference type="EMBL" id="ORC56176.1"/>
    </source>
</evidence>
<dbReference type="Proteomes" id="UP000192815">
    <property type="component" value="Unassembled WGS sequence"/>
</dbReference>
<reference evidence="2" key="1">
    <citation type="submission" date="2017-02" db="EMBL/GenBank/DDBJ databases">
        <title>Pseudomonas floridae sp. nov., a novel pathogenic bacterial species isolated from tomato.</title>
        <authorList>
            <person name="Timilsina S."/>
            <person name="Vallad G.E."/>
            <person name="Jones J.B."/>
        </authorList>
    </citation>
    <scope>NUCLEOTIDE SEQUENCE [LARGE SCALE GENOMIC DNA]</scope>
    <source>
        <strain evidence="2">GEV388</strain>
    </source>
</reference>
<sequence length="207" mass="23569">MSKEDRAHFEKVLSEELQEIECNKLDVKAIKNGVRFKLERKIVAELDFQYLVKSHAFSLLGRVIGGPIYDCMSTKKPPYKSNLCSEACYSFTTSGRQDKKISDSIYGTVSVPDPDNAFEVCRGIRDALEHYYIPVLTGCIFPDHRTISDVFHSPTDYSYPAIFIHCAALLNPSILDNEAFNKIKNNKKIIKNKDYDFDLLNKILSSN</sequence>
<name>A0A1X0MZP7_9PSED</name>